<accession>A0A327QWN5</accession>
<evidence type="ECO:0000256" key="1">
    <source>
        <dbReference type="SAM" id="MobiDB-lite"/>
    </source>
</evidence>
<evidence type="ECO:0000313" key="3">
    <source>
        <dbReference type="Proteomes" id="UP000249547"/>
    </source>
</evidence>
<organism evidence="2 3">
    <name type="scientific">Chitinophaga skermanii</name>
    <dbReference type="NCBI Taxonomy" id="331697"/>
    <lineage>
        <taxon>Bacteria</taxon>
        <taxon>Pseudomonadati</taxon>
        <taxon>Bacteroidota</taxon>
        <taxon>Chitinophagia</taxon>
        <taxon>Chitinophagales</taxon>
        <taxon>Chitinophagaceae</taxon>
        <taxon>Chitinophaga</taxon>
    </lineage>
</organism>
<gene>
    <name evidence="2" type="ORF">LX64_01424</name>
</gene>
<dbReference type="RefSeq" id="WP_111596879.1">
    <property type="nucleotide sequence ID" value="NZ_QLLL01000002.1"/>
</dbReference>
<comment type="caution">
    <text evidence="2">The sequence shown here is derived from an EMBL/GenBank/DDBJ whole genome shotgun (WGS) entry which is preliminary data.</text>
</comment>
<protein>
    <submittedName>
        <fullName evidence="2">Uncharacterized protein</fullName>
    </submittedName>
</protein>
<reference evidence="2 3" key="1">
    <citation type="submission" date="2018-06" db="EMBL/GenBank/DDBJ databases">
        <title>Genomic Encyclopedia of Archaeal and Bacterial Type Strains, Phase II (KMG-II): from individual species to whole genera.</title>
        <authorList>
            <person name="Goeker M."/>
        </authorList>
    </citation>
    <scope>NUCLEOTIDE SEQUENCE [LARGE SCALE GENOMIC DNA]</scope>
    <source>
        <strain evidence="2 3">DSM 23857</strain>
    </source>
</reference>
<evidence type="ECO:0000313" key="2">
    <source>
        <dbReference type="EMBL" id="RAJ08770.1"/>
    </source>
</evidence>
<feature type="region of interest" description="Disordered" evidence="1">
    <location>
        <begin position="104"/>
        <end position="129"/>
    </location>
</feature>
<name>A0A327QWN5_9BACT</name>
<dbReference type="EMBL" id="QLLL01000002">
    <property type="protein sequence ID" value="RAJ08770.1"/>
    <property type="molecule type" value="Genomic_DNA"/>
</dbReference>
<proteinExistence type="predicted"/>
<dbReference type="AlphaFoldDB" id="A0A327QWN5"/>
<sequence>MFAKGGTIKILEGTGELLVDVKMGKIDGFFMKNDQKVIFDADFKVKGKSIELSKVGIYAEDGFNTTRAQGAVGPAIFRDLLSEFESLLKKDGFEQGKIKFERVRPEGSELPNSKPREINLNLKKDQKPK</sequence>
<feature type="compositionally biased region" description="Basic and acidic residues" evidence="1">
    <location>
        <begin position="114"/>
        <end position="129"/>
    </location>
</feature>
<dbReference type="Proteomes" id="UP000249547">
    <property type="component" value="Unassembled WGS sequence"/>
</dbReference>
<keyword evidence="3" id="KW-1185">Reference proteome</keyword>